<accession>A0ACC4DZC5</accession>
<evidence type="ECO:0000313" key="1">
    <source>
        <dbReference type="EMBL" id="KAL3960884.1"/>
    </source>
</evidence>
<gene>
    <name evidence="1" type="ORF">ACCO45_006001</name>
</gene>
<organism evidence="1 2">
    <name type="scientific">Purpureocillium lilacinum</name>
    <name type="common">Paecilomyces lilacinus</name>
    <dbReference type="NCBI Taxonomy" id="33203"/>
    <lineage>
        <taxon>Eukaryota</taxon>
        <taxon>Fungi</taxon>
        <taxon>Dikarya</taxon>
        <taxon>Ascomycota</taxon>
        <taxon>Pezizomycotina</taxon>
        <taxon>Sordariomycetes</taxon>
        <taxon>Hypocreomycetidae</taxon>
        <taxon>Hypocreales</taxon>
        <taxon>Ophiocordycipitaceae</taxon>
        <taxon>Purpureocillium</taxon>
    </lineage>
</organism>
<dbReference type="EMBL" id="JBGNUJ010000004">
    <property type="protein sequence ID" value="KAL3960884.1"/>
    <property type="molecule type" value="Genomic_DNA"/>
</dbReference>
<reference evidence="1" key="1">
    <citation type="submission" date="2024-12" db="EMBL/GenBank/DDBJ databases">
        <title>Comparative genomics and development of molecular markers within Purpureocillium lilacinum and among Purpureocillium species.</title>
        <authorList>
            <person name="Yeh Z.-Y."/>
            <person name="Ni N.-T."/>
            <person name="Lo P.-H."/>
            <person name="Mushyakhwo K."/>
            <person name="Lin C.-F."/>
            <person name="Nai Y.-S."/>
        </authorList>
    </citation>
    <scope>NUCLEOTIDE SEQUENCE</scope>
    <source>
        <strain evidence="1">NCHU-NPUST-175</strain>
    </source>
</reference>
<proteinExistence type="predicted"/>
<keyword evidence="2" id="KW-1185">Reference proteome</keyword>
<dbReference type="Proteomes" id="UP001638806">
    <property type="component" value="Unassembled WGS sequence"/>
</dbReference>
<protein>
    <submittedName>
        <fullName evidence="1">Uncharacterized protein</fullName>
    </submittedName>
</protein>
<comment type="caution">
    <text evidence="1">The sequence shown here is derived from an EMBL/GenBank/DDBJ whole genome shotgun (WGS) entry which is preliminary data.</text>
</comment>
<name>A0ACC4DZC5_PURLI</name>
<sequence length="258" mass="27922">MLRAVAVVQRHDVVRANRHAFSFLSSNKKEPASLLYVDEPAEATLPPTRATPLQRLLSPPPLLSIFPARSLVGGPSFTMHCMRICLQTSHVARMARGRTALPTHQTGLWRASGRGESQRECRLCVPLCHAPGPIGRDLELAYRGGWGPGRFTGAGICRFASRLQAYLLRAPSAVSATSYPYIQSALCGACSRVLAACRLPSPAIGSGMPRSCAVFSRGELSRPRGRAYPTPMLQLGKAPGRNGQAIPNGRFWLARLLN</sequence>
<evidence type="ECO:0000313" key="2">
    <source>
        <dbReference type="Proteomes" id="UP001638806"/>
    </source>
</evidence>